<feature type="transmembrane region" description="Helical" evidence="1">
    <location>
        <begin position="118"/>
        <end position="140"/>
    </location>
</feature>
<accession>A0A2J6QF68</accession>
<dbReference type="OrthoDB" id="5392263at2759"/>
<dbReference type="AlphaFoldDB" id="A0A2J6QF68"/>
<feature type="transmembrane region" description="Helical" evidence="1">
    <location>
        <begin position="49"/>
        <end position="70"/>
    </location>
</feature>
<reference evidence="2 3" key="1">
    <citation type="submission" date="2016-05" db="EMBL/GenBank/DDBJ databases">
        <title>A degradative enzymes factory behind the ericoid mycorrhizal symbiosis.</title>
        <authorList>
            <consortium name="DOE Joint Genome Institute"/>
            <person name="Martino E."/>
            <person name="Morin E."/>
            <person name="Grelet G."/>
            <person name="Kuo A."/>
            <person name="Kohler A."/>
            <person name="Daghino S."/>
            <person name="Barry K."/>
            <person name="Choi C."/>
            <person name="Cichocki N."/>
            <person name="Clum A."/>
            <person name="Copeland A."/>
            <person name="Hainaut M."/>
            <person name="Haridas S."/>
            <person name="Labutti K."/>
            <person name="Lindquist E."/>
            <person name="Lipzen A."/>
            <person name="Khouja H.-R."/>
            <person name="Murat C."/>
            <person name="Ohm R."/>
            <person name="Olson A."/>
            <person name="Spatafora J."/>
            <person name="Veneault-Fourrey C."/>
            <person name="Henrissat B."/>
            <person name="Grigoriev I."/>
            <person name="Martin F."/>
            <person name="Perotto S."/>
        </authorList>
    </citation>
    <scope>NUCLEOTIDE SEQUENCE [LARGE SCALE GENOMIC DNA]</scope>
    <source>
        <strain evidence="2 3">UAMH 7357</strain>
    </source>
</reference>
<proteinExistence type="predicted"/>
<organism evidence="2 3">
    <name type="scientific">Hyaloscypha hepaticicola</name>
    <dbReference type="NCBI Taxonomy" id="2082293"/>
    <lineage>
        <taxon>Eukaryota</taxon>
        <taxon>Fungi</taxon>
        <taxon>Dikarya</taxon>
        <taxon>Ascomycota</taxon>
        <taxon>Pezizomycotina</taxon>
        <taxon>Leotiomycetes</taxon>
        <taxon>Helotiales</taxon>
        <taxon>Hyaloscyphaceae</taxon>
        <taxon>Hyaloscypha</taxon>
    </lineage>
</organism>
<keyword evidence="1" id="KW-1133">Transmembrane helix</keyword>
<protein>
    <submittedName>
        <fullName evidence="2">Uncharacterized protein</fullName>
    </submittedName>
</protein>
<keyword evidence="3" id="KW-1185">Reference proteome</keyword>
<evidence type="ECO:0000313" key="3">
    <source>
        <dbReference type="Proteomes" id="UP000235672"/>
    </source>
</evidence>
<keyword evidence="1" id="KW-0812">Transmembrane</keyword>
<sequence>MWAFAGPPQEGTVVSFLRRGGILDLKGFFTPTEAKIPWSRETFFSVKSAWAVLWYSLATVFGLRGVFTAIGGTMMQLMGVSRSGKCDINAQWWTKPNSNVPVILSTNYALEIEYANKYWKSCGITATIFLGAVAFCGWWYQRRLRDVFRRLVYDIGGPKTDREDVRAAMTSSNCRSKSVSASS</sequence>
<gene>
    <name evidence="2" type="ORF">NA56DRAFT_461360</name>
</gene>
<name>A0A2J6QF68_9HELO</name>
<dbReference type="EMBL" id="KZ613471">
    <property type="protein sequence ID" value="PMD24900.1"/>
    <property type="molecule type" value="Genomic_DNA"/>
</dbReference>
<evidence type="ECO:0000256" key="1">
    <source>
        <dbReference type="SAM" id="Phobius"/>
    </source>
</evidence>
<dbReference type="Proteomes" id="UP000235672">
    <property type="component" value="Unassembled WGS sequence"/>
</dbReference>
<evidence type="ECO:0000313" key="2">
    <source>
        <dbReference type="EMBL" id="PMD24900.1"/>
    </source>
</evidence>
<keyword evidence="1" id="KW-0472">Membrane</keyword>